<gene>
    <name evidence="1" type="ORF">LEA_17396</name>
</gene>
<accession>K1S7M5</accession>
<dbReference type="EMBL" id="AJWY01011913">
    <property type="protein sequence ID" value="EKC51439.1"/>
    <property type="molecule type" value="Genomic_DNA"/>
</dbReference>
<dbReference type="InterPro" id="IPR016181">
    <property type="entry name" value="Acyl_CoA_acyltransferase"/>
</dbReference>
<proteinExistence type="predicted"/>
<comment type="caution">
    <text evidence="1">The sequence shown here is derived from an EMBL/GenBank/DDBJ whole genome shotgun (WGS) entry which is preliminary data.</text>
</comment>
<feature type="non-terminal residue" evidence="1">
    <location>
        <position position="1"/>
    </location>
</feature>
<name>K1S7M5_9ZZZZ</name>
<dbReference type="InterPro" id="IPR013078">
    <property type="entry name" value="His_Pase_superF_clade-1"/>
</dbReference>
<dbReference type="Gene3D" id="3.40.630.30">
    <property type="match status" value="1"/>
</dbReference>
<evidence type="ECO:0000313" key="1">
    <source>
        <dbReference type="EMBL" id="EKC51439.1"/>
    </source>
</evidence>
<dbReference type="CDD" id="cd07067">
    <property type="entry name" value="HP_PGM_like"/>
    <property type="match status" value="1"/>
</dbReference>
<feature type="non-terminal residue" evidence="1">
    <location>
        <position position="211"/>
    </location>
</feature>
<dbReference type="GO" id="GO:0016791">
    <property type="term" value="F:phosphatase activity"/>
    <property type="evidence" value="ECO:0007669"/>
    <property type="project" value="TreeGrafter"/>
</dbReference>
<dbReference type="SUPFAM" id="SSF53254">
    <property type="entry name" value="Phosphoglycerate mutase-like"/>
    <property type="match status" value="1"/>
</dbReference>
<dbReference type="Gene3D" id="3.40.50.1240">
    <property type="entry name" value="Phosphoglycerate mutase-like"/>
    <property type="match status" value="1"/>
</dbReference>
<dbReference type="EC" id="3.1.3.13" evidence="1"/>
<reference evidence="1" key="1">
    <citation type="journal article" date="2013" name="Environ. Microbiol.">
        <title>Microbiota from the distal guts of lean and obese adolescents exhibit partial functional redundancy besides clear differences in community structure.</title>
        <authorList>
            <person name="Ferrer M."/>
            <person name="Ruiz A."/>
            <person name="Lanza F."/>
            <person name="Haange S.B."/>
            <person name="Oberbach A."/>
            <person name="Till H."/>
            <person name="Bargiela R."/>
            <person name="Campoy C."/>
            <person name="Segura M.T."/>
            <person name="Richter M."/>
            <person name="von Bergen M."/>
            <person name="Seifert J."/>
            <person name="Suarez A."/>
        </authorList>
    </citation>
    <scope>NUCLEOTIDE SEQUENCE</scope>
</reference>
<dbReference type="SUPFAM" id="SSF55729">
    <property type="entry name" value="Acyl-CoA N-acyltransferases (Nat)"/>
    <property type="match status" value="1"/>
</dbReference>
<protein>
    <submittedName>
        <fullName evidence="1">Phosphoglycerate mutase</fullName>
        <ecNumber evidence="1">3.1.3.13</ecNumber>
    </submittedName>
</protein>
<dbReference type="InterPro" id="IPR029033">
    <property type="entry name" value="His_PPase_superfam"/>
</dbReference>
<dbReference type="InterPro" id="IPR050275">
    <property type="entry name" value="PGM_Phosphatase"/>
</dbReference>
<sequence>RAVIEYLLKECDFYLVEARHISENPASGRVMEKAGMHKDAVLRDRRINKHTGERNDAIYLFNDKRGIVKVKIYIARHGQDDDSVRGGWSDCSLTDLGVKQSVDLADEILSKSDEYNIGMIVSSDIIRAKQTALIISEKLSVPVKYDMDFREVNNGDLAGLDNHIAEEKYPNLYWRKLDWEEHYHHGESPKEFYERISNAWDNLRKTLIDYD</sequence>
<dbReference type="AlphaFoldDB" id="K1S7M5"/>
<dbReference type="PANTHER" id="PTHR48100">
    <property type="entry name" value="BROAD-SPECIFICITY PHOSPHATASE YOR283W-RELATED"/>
    <property type="match status" value="1"/>
</dbReference>
<dbReference type="Pfam" id="PF00300">
    <property type="entry name" value="His_Phos_1"/>
    <property type="match status" value="1"/>
</dbReference>
<organism evidence="1">
    <name type="scientific">human gut metagenome</name>
    <dbReference type="NCBI Taxonomy" id="408170"/>
    <lineage>
        <taxon>unclassified sequences</taxon>
        <taxon>metagenomes</taxon>
        <taxon>organismal metagenomes</taxon>
    </lineage>
</organism>
<dbReference type="SMART" id="SM00855">
    <property type="entry name" value="PGAM"/>
    <property type="match status" value="1"/>
</dbReference>
<keyword evidence="1" id="KW-0378">Hydrolase</keyword>